<sequence>MAKCKSTAFTNIKIKFGEMDKSNKVTKHQNIYLYKYINNGKIRVDTIEKHHDNIVDSKYINNDTM</sequence>
<protein>
    <submittedName>
        <fullName evidence="1">Uncharacterized protein</fullName>
    </submittedName>
</protein>
<name>A0A1V0S8I0_9VIRU</name>
<evidence type="ECO:0000313" key="1">
    <source>
        <dbReference type="EMBL" id="ARF08009.1"/>
    </source>
</evidence>
<organism evidence="1">
    <name type="scientific">Catovirus CTV1</name>
    <dbReference type="NCBI Taxonomy" id="1977631"/>
    <lineage>
        <taxon>Viruses</taxon>
        <taxon>Varidnaviria</taxon>
        <taxon>Bamfordvirae</taxon>
        <taxon>Nucleocytoviricota</taxon>
        <taxon>Megaviricetes</taxon>
        <taxon>Imitervirales</taxon>
        <taxon>Mimiviridae</taxon>
        <taxon>Klosneuvirinae</taxon>
        <taxon>Catovirus</taxon>
    </lineage>
</organism>
<proteinExistence type="predicted"/>
<gene>
    <name evidence="1" type="ORF">Catovirus_1_59</name>
</gene>
<reference evidence="1" key="1">
    <citation type="journal article" date="2017" name="Science">
        <title>Giant viruses with an expanded complement of translation system components.</title>
        <authorList>
            <person name="Schulz F."/>
            <person name="Yutin N."/>
            <person name="Ivanova N.N."/>
            <person name="Ortega D.R."/>
            <person name="Lee T.K."/>
            <person name="Vierheilig J."/>
            <person name="Daims H."/>
            <person name="Horn M."/>
            <person name="Wagner M."/>
            <person name="Jensen G.J."/>
            <person name="Kyrpides N.C."/>
            <person name="Koonin E.V."/>
            <person name="Woyke T."/>
        </authorList>
    </citation>
    <scope>NUCLEOTIDE SEQUENCE</scope>
    <source>
        <strain evidence="1">CTV1</strain>
    </source>
</reference>
<accession>A0A1V0S8I0</accession>
<dbReference type="EMBL" id="KY684083">
    <property type="protein sequence ID" value="ARF08009.1"/>
    <property type="molecule type" value="Genomic_DNA"/>
</dbReference>